<dbReference type="CDD" id="cd01144">
    <property type="entry name" value="BtuF"/>
    <property type="match status" value="1"/>
</dbReference>
<dbReference type="PANTHER" id="PTHR30535:SF34">
    <property type="entry name" value="MOLYBDATE-BINDING PROTEIN MOLA"/>
    <property type="match status" value="1"/>
</dbReference>
<dbReference type="Pfam" id="PF01497">
    <property type="entry name" value="Peripla_BP_2"/>
    <property type="match status" value="1"/>
</dbReference>
<evidence type="ECO:0000256" key="3">
    <source>
        <dbReference type="SAM" id="SignalP"/>
    </source>
</evidence>
<dbReference type="InterPro" id="IPR050902">
    <property type="entry name" value="ABC_Transporter_SBP"/>
</dbReference>
<sequence>MKHISRMLISMALLFGPYGPLALVQAGDEPSVAKEHPAKRIIALSPHGVEMLYAIGAGDAIVATTDHADYPEAARQIPRIGGYYGIQIEKVIELNPDLVLVWDSGNKVEDITRLQALGFKLYHSNPKTLEAIAHELQDLGKLVGHEAEANRVAGDFLASLTQIRARNQAKPEVSVFYQLWSSPLMTVAKNSWIQQIIQVCHGRNVFYQAASDYPQVSLENVLLTMPQVILQSRDEGNVHGLDWSKWPEIPAVKGGHIYQLDADLLHRAAPRALLGVQLVCDALDKARGPEPVNKKPVNKKPVNKEPVGNEPAEKEPVQTRPSI</sequence>
<gene>
    <name evidence="5" type="ORF">HC757_06965</name>
</gene>
<dbReference type="AlphaFoldDB" id="A0A972JMA6"/>
<organism evidence="5 6">
    <name type="scientific">Shewanella salipaludis</name>
    <dbReference type="NCBI Taxonomy" id="2723052"/>
    <lineage>
        <taxon>Bacteria</taxon>
        <taxon>Pseudomonadati</taxon>
        <taxon>Pseudomonadota</taxon>
        <taxon>Gammaproteobacteria</taxon>
        <taxon>Alteromonadales</taxon>
        <taxon>Shewanellaceae</taxon>
        <taxon>Shewanella</taxon>
    </lineage>
</organism>
<dbReference type="PROSITE" id="PS50983">
    <property type="entry name" value="FE_B12_PBP"/>
    <property type="match status" value="1"/>
</dbReference>
<accession>A0A972JMA6</accession>
<name>A0A972JMA6_9GAMM</name>
<evidence type="ECO:0000256" key="2">
    <source>
        <dbReference type="SAM" id="MobiDB-lite"/>
    </source>
</evidence>
<keyword evidence="1 3" id="KW-0732">Signal</keyword>
<reference evidence="5" key="1">
    <citation type="submission" date="2020-04" db="EMBL/GenBank/DDBJ databases">
        <title>Description of Shewanella salipaludis sp. nov., isolated from a salt marsh.</title>
        <authorList>
            <person name="Park S."/>
            <person name="Yoon J.-H."/>
        </authorList>
    </citation>
    <scope>NUCLEOTIDE SEQUENCE</scope>
    <source>
        <strain evidence="5">SHSM-M6</strain>
    </source>
</reference>
<dbReference type="NCBIfam" id="NF038402">
    <property type="entry name" value="TroA_like"/>
    <property type="match status" value="1"/>
</dbReference>
<dbReference type="InterPro" id="IPR054828">
    <property type="entry name" value="Vit_B12_bind_prot"/>
</dbReference>
<evidence type="ECO:0000313" key="5">
    <source>
        <dbReference type="EMBL" id="NMH64911.1"/>
    </source>
</evidence>
<dbReference type="Proteomes" id="UP000737113">
    <property type="component" value="Unassembled WGS sequence"/>
</dbReference>
<dbReference type="EMBL" id="JAAXYH010000003">
    <property type="protein sequence ID" value="NMH64911.1"/>
    <property type="molecule type" value="Genomic_DNA"/>
</dbReference>
<dbReference type="GO" id="GO:0071281">
    <property type="term" value="P:cellular response to iron ion"/>
    <property type="evidence" value="ECO:0007669"/>
    <property type="project" value="TreeGrafter"/>
</dbReference>
<dbReference type="InterPro" id="IPR002491">
    <property type="entry name" value="ABC_transptr_periplasmic_BD"/>
</dbReference>
<feature type="domain" description="Fe/B12 periplasmic-binding" evidence="4">
    <location>
        <begin position="40"/>
        <end position="291"/>
    </location>
</feature>
<dbReference type="SUPFAM" id="SSF53807">
    <property type="entry name" value="Helical backbone' metal receptor"/>
    <property type="match status" value="1"/>
</dbReference>
<evidence type="ECO:0000256" key="1">
    <source>
        <dbReference type="ARBA" id="ARBA00022729"/>
    </source>
</evidence>
<feature type="chain" id="PRO_5037929560" evidence="3">
    <location>
        <begin position="23"/>
        <end position="323"/>
    </location>
</feature>
<evidence type="ECO:0000313" key="6">
    <source>
        <dbReference type="Proteomes" id="UP000737113"/>
    </source>
</evidence>
<protein>
    <submittedName>
        <fullName evidence="5">Cobalamin-binding protein</fullName>
    </submittedName>
</protein>
<feature type="region of interest" description="Disordered" evidence="2">
    <location>
        <begin position="287"/>
        <end position="323"/>
    </location>
</feature>
<evidence type="ECO:0000259" key="4">
    <source>
        <dbReference type="PROSITE" id="PS50983"/>
    </source>
</evidence>
<keyword evidence="6" id="KW-1185">Reference proteome</keyword>
<dbReference type="PANTHER" id="PTHR30535">
    <property type="entry name" value="VITAMIN B12-BINDING PROTEIN"/>
    <property type="match status" value="1"/>
</dbReference>
<feature type="signal peptide" evidence="3">
    <location>
        <begin position="1"/>
        <end position="22"/>
    </location>
</feature>
<dbReference type="Gene3D" id="3.40.50.1980">
    <property type="entry name" value="Nitrogenase molybdenum iron protein domain"/>
    <property type="match status" value="2"/>
</dbReference>
<comment type="caution">
    <text evidence="5">The sequence shown here is derived from an EMBL/GenBank/DDBJ whole genome shotgun (WGS) entry which is preliminary data.</text>
</comment>
<proteinExistence type="predicted"/>